<dbReference type="Proteomes" id="UP000812966">
    <property type="component" value="Unassembled WGS sequence"/>
</dbReference>
<gene>
    <name evidence="2" type="ORF">FFLO_06061</name>
</gene>
<sequence>MSSNPVIIHGHDGYRDPAIIIGPFKPSRPGYGPVLSYLQAAQLQDPLIIHPLLNLQGWDKKPYAKYLAYNITEHPQFAAIWVDYDDTETEWIKERGQPATSPIVEELNLGHVETGWCVRVRNRMGITCEDVLFAIFDFFASPLYVDELGEMHPRAVRILPAHSFEKRRLGFFDGGIEGYRKADALLGKVYFNGSGSDGYARQLLKKKYNFNASNLLLLELGKQSRDKA</sequence>
<protein>
    <recommendedName>
        <fullName evidence="1">DUF6699 domain-containing protein</fullName>
    </recommendedName>
</protein>
<evidence type="ECO:0000313" key="2">
    <source>
        <dbReference type="EMBL" id="KAG7528607.1"/>
    </source>
</evidence>
<dbReference type="EMBL" id="JABELV010000176">
    <property type="protein sequence ID" value="KAG7528607.1"/>
    <property type="molecule type" value="Genomic_DNA"/>
</dbReference>
<name>A0A8K0JFP6_9TREE</name>
<accession>A0A8K0JFP6</accession>
<proteinExistence type="predicted"/>
<dbReference type="Pfam" id="PF20415">
    <property type="entry name" value="DUF6699"/>
    <property type="match status" value="1"/>
</dbReference>
<comment type="caution">
    <text evidence="2">The sequence shown here is derived from an EMBL/GenBank/DDBJ whole genome shotgun (WGS) entry which is preliminary data.</text>
</comment>
<evidence type="ECO:0000313" key="3">
    <source>
        <dbReference type="Proteomes" id="UP000812966"/>
    </source>
</evidence>
<dbReference type="AlphaFoldDB" id="A0A8K0JFP6"/>
<evidence type="ECO:0000259" key="1">
    <source>
        <dbReference type="Pfam" id="PF20415"/>
    </source>
</evidence>
<reference evidence="2" key="1">
    <citation type="submission" date="2020-04" db="EMBL/GenBank/DDBJ databases">
        <title>Analysis of mating type loci in Filobasidium floriforme.</title>
        <authorList>
            <person name="Nowrousian M."/>
        </authorList>
    </citation>
    <scope>NUCLEOTIDE SEQUENCE</scope>
    <source>
        <strain evidence="2">CBS 6242</strain>
    </source>
</reference>
<dbReference type="InterPro" id="IPR046522">
    <property type="entry name" value="DUF6699"/>
</dbReference>
<feature type="domain" description="DUF6699" evidence="1">
    <location>
        <begin position="67"/>
        <end position="193"/>
    </location>
</feature>
<organism evidence="2 3">
    <name type="scientific">Filobasidium floriforme</name>
    <dbReference type="NCBI Taxonomy" id="5210"/>
    <lineage>
        <taxon>Eukaryota</taxon>
        <taxon>Fungi</taxon>
        <taxon>Dikarya</taxon>
        <taxon>Basidiomycota</taxon>
        <taxon>Agaricomycotina</taxon>
        <taxon>Tremellomycetes</taxon>
        <taxon>Filobasidiales</taxon>
        <taxon>Filobasidiaceae</taxon>
        <taxon>Filobasidium</taxon>
    </lineage>
</organism>
<keyword evidence="3" id="KW-1185">Reference proteome</keyword>